<gene>
    <name evidence="1" type="ORF">GCM10007207_27630</name>
</gene>
<dbReference type="EMBL" id="BMCH01000009">
    <property type="protein sequence ID" value="GGC40726.1"/>
    <property type="molecule type" value="Genomic_DNA"/>
</dbReference>
<proteinExistence type="predicted"/>
<evidence type="ECO:0008006" key="3">
    <source>
        <dbReference type="Google" id="ProtNLM"/>
    </source>
</evidence>
<evidence type="ECO:0000313" key="1">
    <source>
        <dbReference type="EMBL" id="GGC40726.1"/>
    </source>
</evidence>
<keyword evidence="2" id="KW-1185">Reference proteome</keyword>
<comment type="caution">
    <text evidence="1">The sequence shown here is derived from an EMBL/GenBank/DDBJ whole genome shotgun (WGS) entry which is preliminary data.</text>
</comment>
<evidence type="ECO:0000313" key="2">
    <source>
        <dbReference type="Proteomes" id="UP000637769"/>
    </source>
</evidence>
<reference evidence="2" key="1">
    <citation type="journal article" date="2019" name="Int. J. Syst. Evol. Microbiol.">
        <title>The Global Catalogue of Microorganisms (GCM) 10K type strain sequencing project: providing services to taxonomists for standard genome sequencing and annotation.</title>
        <authorList>
            <consortium name="The Broad Institute Genomics Platform"/>
            <consortium name="The Broad Institute Genome Sequencing Center for Infectious Disease"/>
            <person name="Wu L."/>
            <person name="Ma J."/>
        </authorList>
    </citation>
    <scope>NUCLEOTIDE SEQUENCE [LARGE SCALE GENOMIC DNA]</scope>
    <source>
        <strain evidence="2">CCM 7132</strain>
    </source>
</reference>
<dbReference type="Proteomes" id="UP000637769">
    <property type="component" value="Unassembled WGS sequence"/>
</dbReference>
<protein>
    <recommendedName>
        <fullName evidence="3">Transposase</fullName>
    </recommendedName>
</protein>
<sequence>MQNHILAPRTGNVAQTYRTTACRKDIRLLYRAWREQISRLERRQIRLSATQKREMLKDFCRNVRALDRSCRLLQA</sequence>
<accession>A0ABQ1MHR7</accession>
<organism evidence="1 2">
    <name type="scientific">Asaia siamensis</name>
    <dbReference type="NCBI Taxonomy" id="110479"/>
    <lineage>
        <taxon>Bacteria</taxon>
        <taxon>Pseudomonadati</taxon>
        <taxon>Pseudomonadota</taxon>
        <taxon>Alphaproteobacteria</taxon>
        <taxon>Acetobacterales</taxon>
        <taxon>Acetobacteraceae</taxon>
        <taxon>Asaia</taxon>
    </lineage>
</organism>
<dbReference type="RefSeq" id="WP_188427421.1">
    <property type="nucleotide sequence ID" value="NZ_BMCH01000009.1"/>
</dbReference>
<name>A0ABQ1MHR7_9PROT</name>